<protein>
    <submittedName>
        <fullName evidence="1">Zinc finger RING/FYVE/PHD-type protein</fullName>
    </submittedName>
</protein>
<reference evidence="2" key="1">
    <citation type="journal article" date="2022" name="Nat. Commun.">
        <title>Chromosome evolution and the genetic basis of agronomically important traits in greater yam.</title>
        <authorList>
            <person name="Bredeson J.V."/>
            <person name="Lyons J.B."/>
            <person name="Oniyinde I.O."/>
            <person name="Okereke N.R."/>
            <person name="Kolade O."/>
            <person name="Nnabue I."/>
            <person name="Nwadili C.O."/>
            <person name="Hribova E."/>
            <person name="Parker M."/>
            <person name="Nwogha J."/>
            <person name="Shu S."/>
            <person name="Carlson J."/>
            <person name="Kariba R."/>
            <person name="Muthemba S."/>
            <person name="Knop K."/>
            <person name="Barton G.J."/>
            <person name="Sherwood A.V."/>
            <person name="Lopez-Montes A."/>
            <person name="Asiedu R."/>
            <person name="Jamnadass R."/>
            <person name="Muchugi A."/>
            <person name="Goodstein D."/>
            <person name="Egesi C.N."/>
            <person name="Featherston J."/>
            <person name="Asfaw A."/>
            <person name="Simpson G.G."/>
            <person name="Dolezel J."/>
            <person name="Hendre P.S."/>
            <person name="Van Deynze A."/>
            <person name="Kumar P.L."/>
            <person name="Obidiegwu J.E."/>
            <person name="Bhattacharjee R."/>
            <person name="Rokhsar D.S."/>
        </authorList>
    </citation>
    <scope>NUCLEOTIDE SEQUENCE [LARGE SCALE GENOMIC DNA]</scope>
    <source>
        <strain evidence="2">cv. TDa95/00328</strain>
    </source>
</reference>
<proteinExistence type="predicted"/>
<dbReference type="EMBL" id="CM037022">
    <property type="protein sequence ID" value="KAH7667403.1"/>
    <property type="molecule type" value="Genomic_DNA"/>
</dbReference>
<evidence type="ECO:0000313" key="2">
    <source>
        <dbReference type="Proteomes" id="UP000827976"/>
    </source>
</evidence>
<keyword evidence="2" id="KW-1185">Reference proteome</keyword>
<gene>
    <name evidence="1" type="ORF">IHE45_12G056200</name>
</gene>
<dbReference type="Proteomes" id="UP000827976">
    <property type="component" value="Chromosome 12"/>
</dbReference>
<organism evidence="1 2">
    <name type="scientific">Dioscorea alata</name>
    <name type="common">Purple yam</name>
    <dbReference type="NCBI Taxonomy" id="55571"/>
    <lineage>
        <taxon>Eukaryota</taxon>
        <taxon>Viridiplantae</taxon>
        <taxon>Streptophyta</taxon>
        <taxon>Embryophyta</taxon>
        <taxon>Tracheophyta</taxon>
        <taxon>Spermatophyta</taxon>
        <taxon>Magnoliopsida</taxon>
        <taxon>Liliopsida</taxon>
        <taxon>Dioscoreales</taxon>
        <taxon>Dioscoreaceae</taxon>
        <taxon>Dioscorea</taxon>
    </lineage>
</organism>
<sequence length="428" mass="47582">MQEMVNNFVHFQRDFSGDPGEPHWRINSSFSPPLSRLSDCRSHSDGLSQGTHRVPIYESSFSLHNKGRSRDSDQYPIHYQSVSDGTLSSCGSPSDSFRALQWTTPTKTSDFGPKSKTSVLSESNEECFQGVPSMSNSITSPSPCSESSQRTSACKQPIFFPSRNYSGRRSFISKPVYPLIFHNPISDYEANDVVSATSTDSKMPPVNSFSTLNLDLKFQNSLAELQQMEGSPEPGASSRREGFRLSSASSYYDFGSEPDAIDITESISIESLMPSNNLARYQKCGLCKRFLWQKSLCSSYKIVRNCDLPIAAILPCDHIFHAECLEEITPKNNVHDPPCPQCLKSVILEGSTSFSEPFKISRGSATKNQEVNTSHSAETDMKQRGFLIKDHFKKRFSKDLFSTKVFKRNALPSSSASVNHNTLGCIST</sequence>
<name>A0ACB7V2F6_DIOAL</name>
<evidence type="ECO:0000313" key="1">
    <source>
        <dbReference type="EMBL" id="KAH7667403.1"/>
    </source>
</evidence>
<comment type="caution">
    <text evidence="1">The sequence shown here is derived from an EMBL/GenBank/DDBJ whole genome shotgun (WGS) entry which is preliminary data.</text>
</comment>
<accession>A0ACB7V2F6</accession>